<evidence type="ECO:0000313" key="2">
    <source>
        <dbReference type="Proteomes" id="UP000824263"/>
    </source>
</evidence>
<dbReference type="Gene3D" id="3.40.50.1820">
    <property type="entry name" value="alpha/beta hydrolase"/>
    <property type="match status" value="1"/>
</dbReference>
<protein>
    <recommendedName>
        <fullName evidence="3">Alpha/beta hydrolase</fullName>
    </recommendedName>
</protein>
<organism evidence="1 2">
    <name type="scientific">Candidatus Dorea gallistercoris</name>
    <dbReference type="NCBI Taxonomy" id="2838542"/>
    <lineage>
        <taxon>Bacteria</taxon>
        <taxon>Bacillati</taxon>
        <taxon>Bacillota</taxon>
        <taxon>Clostridia</taxon>
        <taxon>Lachnospirales</taxon>
        <taxon>Lachnospiraceae</taxon>
        <taxon>Dorea</taxon>
    </lineage>
</organism>
<accession>A0A9D1RCE9</accession>
<dbReference type="Proteomes" id="UP000824263">
    <property type="component" value="Unassembled WGS sequence"/>
</dbReference>
<dbReference type="InterPro" id="IPR029058">
    <property type="entry name" value="AB_hydrolase_fold"/>
</dbReference>
<dbReference type="EMBL" id="DXGF01000163">
    <property type="protein sequence ID" value="HIW84518.1"/>
    <property type="molecule type" value="Genomic_DNA"/>
</dbReference>
<name>A0A9D1RCE9_9FIRM</name>
<reference evidence="1" key="1">
    <citation type="journal article" date="2021" name="PeerJ">
        <title>Extensive microbial diversity within the chicken gut microbiome revealed by metagenomics and culture.</title>
        <authorList>
            <person name="Gilroy R."/>
            <person name="Ravi A."/>
            <person name="Getino M."/>
            <person name="Pursley I."/>
            <person name="Horton D.L."/>
            <person name="Alikhan N.F."/>
            <person name="Baker D."/>
            <person name="Gharbi K."/>
            <person name="Hall N."/>
            <person name="Watson M."/>
            <person name="Adriaenssens E.M."/>
            <person name="Foster-Nyarko E."/>
            <person name="Jarju S."/>
            <person name="Secka A."/>
            <person name="Antonio M."/>
            <person name="Oren A."/>
            <person name="Chaudhuri R.R."/>
            <person name="La Ragione R."/>
            <person name="Hildebrand F."/>
            <person name="Pallen M.J."/>
        </authorList>
    </citation>
    <scope>NUCLEOTIDE SEQUENCE</scope>
    <source>
        <strain evidence="1">ChiSxjej1B13-11762</strain>
    </source>
</reference>
<reference evidence="1" key="2">
    <citation type="submission" date="2021-04" db="EMBL/GenBank/DDBJ databases">
        <authorList>
            <person name="Gilroy R."/>
        </authorList>
    </citation>
    <scope>NUCLEOTIDE SEQUENCE</scope>
    <source>
        <strain evidence="1">ChiSxjej1B13-11762</strain>
    </source>
</reference>
<evidence type="ECO:0008006" key="3">
    <source>
        <dbReference type="Google" id="ProtNLM"/>
    </source>
</evidence>
<proteinExistence type="predicted"/>
<dbReference type="AlphaFoldDB" id="A0A9D1RCE9"/>
<sequence>MYFLWMEVGRAYFEPLIGYDIYGEISRYEKDVLLLHGDQDSIVPFLPQNRR</sequence>
<evidence type="ECO:0000313" key="1">
    <source>
        <dbReference type="EMBL" id="HIW84518.1"/>
    </source>
</evidence>
<comment type="caution">
    <text evidence="1">The sequence shown here is derived from an EMBL/GenBank/DDBJ whole genome shotgun (WGS) entry which is preliminary data.</text>
</comment>
<gene>
    <name evidence="1" type="ORF">H9873_09360</name>
</gene>